<organism evidence="4 5">
    <name type="scientific">Exidia glandulosa HHB12029</name>
    <dbReference type="NCBI Taxonomy" id="1314781"/>
    <lineage>
        <taxon>Eukaryota</taxon>
        <taxon>Fungi</taxon>
        <taxon>Dikarya</taxon>
        <taxon>Basidiomycota</taxon>
        <taxon>Agaricomycotina</taxon>
        <taxon>Agaricomycetes</taxon>
        <taxon>Auriculariales</taxon>
        <taxon>Exidiaceae</taxon>
        <taxon>Exidia</taxon>
    </lineage>
</organism>
<gene>
    <name evidence="4" type="ORF">EXIGLDRAFT_814028</name>
</gene>
<dbReference type="PANTHER" id="PTHR10366">
    <property type="entry name" value="NAD DEPENDENT EPIMERASE/DEHYDRATASE"/>
    <property type="match status" value="1"/>
</dbReference>
<dbReference type="PANTHER" id="PTHR10366:SF564">
    <property type="entry name" value="STEROL-4-ALPHA-CARBOXYLATE 3-DEHYDROGENASE, DECARBOXYLATING"/>
    <property type="match status" value="1"/>
</dbReference>
<name>A0A165L0Y9_EXIGL</name>
<dbReference type="InterPro" id="IPR036291">
    <property type="entry name" value="NAD(P)-bd_dom_sf"/>
</dbReference>
<protein>
    <submittedName>
        <fullName evidence="4">NAD(P)-binding protein</fullName>
    </submittedName>
</protein>
<dbReference type="GO" id="GO:0032259">
    <property type="term" value="P:methylation"/>
    <property type="evidence" value="ECO:0007669"/>
    <property type="project" value="InterPro"/>
</dbReference>
<comment type="similarity">
    <text evidence="2">Belongs to the NAD(P)-dependent epimerase/dehydratase family. Dihydroflavonol-4-reductase subfamily.</text>
</comment>
<dbReference type="AlphaFoldDB" id="A0A165L0Y9"/>
<accession>A0A165L0Y9</accession>
<dbReference type="InParanoid" id="A0A165L0Y9"/>
<keyword evidence="5" id="KW-1185">Reference proteome</keyword>
<feature type="domain" description="NAD-dependent epimerase/dehydratase" evidence="3">
    <location>
        <begin position="21"/>
        <end position="270"/>
    </location>
</feature>
<dbReference type="OrthoDB" id="2735536at2759"/>
<evidence type="ECO:0000313" key="4">
    <source>
        <dbReference type="EMBL" id="KZV97184.1"/>
    </source>
</evidence>
<dbReference type="STRING" id="1314781.A0A165L0Y9"/>
<proteinExistence type="inferred from homology"/>
<dbReference type="Proteomes" id="UP000077266">
    <property type="component" value="Unassembled WGS sequence"/>
</dbReference>
<dbReference type="GO" id="GO:0003676">
    <property type="term" value="F:nucleic acid binding"/>
    <property type="evidence" value="ECO:0007669"/>
    <property type="project" value="InterPro"/>
</dbReference>
<keyword evidence="1" id="KW-0560">Oxidoreductase</keyword>
<evidence type="ECO:0000256" key="1">
    <source>
        <dbReference type="ARBA" id="ARBA00023002"/>
    </source>
</evidence>
<dbReference type="EMBL" id="KV425933">
    <property type="protein sequence ID" value="KZV97184.1"/>
    <property type="molecule type" value="Genomic_DNA"/>
</dbReference>
<evidence type="ECO:0000256" key="2">
    <source>
        <dbReference type="ARBA" id="ARBA00023445"/>
    </source>
</evidence>
<dbReference type="InterPro" id="IPR050425">
    <property type="entry name" value="NAD(P)_dehydrat-like"/>
</dbReference>
<evidence type="ECO:0000259" key="3">
    <source>
        <dbReference type="Pfam" id="PF01370"/>
    </source>
</evidence>
<sequence length="304" mass="33543">MHALFKFLVVRIRTTRLRIATVSGASGFLGAHVVKALLARGYFVRGTVRTASKGDYLKKLFEVDWPSKFEYVVVEDIAFAGAFDDALESVDGVVHTASPVFAGPDDPPEALITPAVNGTLGLLHSIQARGPRVRRVVLTSSFAAMIEPRQGYYEYTEADWNKYSLREVETQGAAAGLHKYRAAKVLAERAFWDFLAKQEPRFDGVAINPPWIFGPVLHDVDAIERLNYSTKTLWGLLANEVLESSLATYVGNYTDVRDAAEVHVDAIEREDLAGRRLVFGCRGGAIAVQDFCTSPSQVYLALRC</sequence>
<dbReference type="Gene3D" id="3.40.50.720">
    <property type="entry name" value="NAD(P)-binding Rossmann-like Domain"/>
    <property type="match status" value="1"/>
</dbReference>
<dbReference type="GO" id="GO:0016616">
    <property type="term" value="F:oxidoreductase activity, acting on the CH-OH group of donors, NAD or NADP as acceptor"/>
    <property type="evidence" value="ECO:0007669"/>
    <property type="project" value="TreeGrafter"/>
</dbReference>
<dbReference type="InterPro" id="IPR001509">
    <property type="entry name" value="Epimerase_deHydtase"/>
</dbReference>
<evidence type="ECO:0000313" key="5">
    <source>
        <dbReference type="Proteomes" id="UP000077266"/>
    </source>
</evidence>
<reference evidence="4 5" key="1">
    <citation type="journal article" date="2016" name="Mol. Biol. Evol.">
        <title>Comparative Genomics of Early-Diverging Mushroom-Forming Fungi Provides Insights into the Origins of Lignocellulose Decay Capabilities.</title>
        <authorList>
            <person name="Nagy L.G."/>
            <person name="Riley R."/>
            <person name="Tritt A."/>
            <person name="Adam C."/>
            <person name="Daum C."/>
            <person name="Floudas D."/>
            <person name="Sun H."/>
            <person name="Yadav J.S."/>
            <person name="Pangilinan J."/>
            <person name="Larsson K.H."/>
            <person name="Matsuura K."/>
            <person name="Barry K."/>
            <person name="Labutti K."/>
            <person name="Kuo R."/>
            <person name="Ohm R.A."/>
            <person name="Bhattacharya S.S."/>
            <person name="Shirouzu T."/>
            <person name="Yoshinaga Y."/>
            <person name="Martin F.M."/>
            <person name="Grigoriev I.V."/>
            <person name="Hibbett D.S."/>
        </authorList>
    </citation>
    <scope>NUCLEOTIDE SEQUENCE [LARGE SCALE GENOMIC DNA]</scope>
    <source>
        <strain evidence="4 5">HHB12029</strain>
    </source>
</reference>
<dbReference type="SUPFAM" id="SSF51735">
    <property type="entry name" value="NAD(P)-binding Rossmann-fold domains"/>
    <property type="match status" value="1"/>
</dbReference>
<dbReference type="GO" id="GO:0008168">
    <property type="term" value="F:methyltransferase activity"/>
    <property type="evidence" value="ECO:0007669"/>
    <property type="project" value="InterPro"/>
</dbReference>
<dbReference type="InterPro" id="IPR002052">
    <property type="entry name" value="DNA_methylase_N6_adenine_CS"/>
</dbReference>
<dbReference type="Pfam" id="PF01370">
    <property type="entry name" value="Epimerase"/>
    <property type="match status" value="1"/>
</dbReference>
<dbReference type="PROSITE" id="PS00092">
    <property type="entry name" value="N6_MTASE"/>
    <property type="match status" value="1"/>
</dbReference>